<feature type="transmembrane region" description="Helical" evidence="8">
    <location>
        <begin position="411"/>
        <end position="432"/>
    </location>
</feature>
<reference evidence="12" key="2">
    <citation type="submission" date="2020-12" db="UniProtKB">
        <authorList>
            <consortium name="WormBaseParasite"/>
        </authorList>
    </citation>
    <scope>IDENTIFICATION</scope>
</reference>
<keyword evidence="7" id="KW-0978">Insecticide resistance</keyword>
<dbReference type="WormBase" id="SRAE_2000099000">
    <property type="protein sequence ID" value="SRP00150"/>
    <property type="gene ID" value="WBGene00261190"/>
</dbReference>
<sequence length="463" mass="52924">MAFTAQTRHYLHIICLTIWLISFQYITNLISSMNAANVNLINPVETYGLVITSLLYMIKFLSLLVLPQVIFNIAGMLMYNGFNETVKLQSAPLLAPFVCFRVVTRGMYPDLVKDNVVKNMKTCIDSGLENFMFEVVTDNAIHLPTLARAREIVVPSSYRTKCGAKYKSRALQYCLEEDVNILQDENYIVHLDEETLLTENSVRGIVNFMVDGKYDFGQGIITYASGEIVNWITTLCDCYRVADDMAKLRFQLSYLHAPIFGWKGSYVVTKVGSERKVTFDHGIEGSIAEDCFFSMVAMRDGYTFDFIEGEMNEKSPFNFWDLLQQRKRWLQGIYLTVHSPIIPWKTKFFLAMSLYAWITMPITSLNLLLCPMAPVPTFFLFDFLVTLIGSVNLYLYVYGAVKSFSHKYRGSYFKIFLYIASAITVLPLNIVIENMASLMGTLASKDEFYVVKKDTIKLQESMV</sequence>
<feature type="domain" description="Glycosyltransferase 2-like" evidence="9">
    <location>
        <begin position="187"/>
        <end position="389"/>
    </location>
</feature>
<comment type="pathway">
    <text evidence="1">Protein modification; protein glycosylation.</text>
</comment>
<reference evidence="10 11" key="1">
    <citation type="submission" date="2014-09" db="EMBL/GenBank/DDBJ databases">
        <authorList>
            <person name="Martin A.A."/>
        </authorList>
    </citation>
    <scope>NUCLEOTIDE SEQUENCE</scope>
    <source>
        <strain evidence="11">ED321</strain>
        <strain evidence="10">ED321 Heterogonic</strain>
    </source>
</reference>
<dbReference type="RefSeq" id="XP_024505520.1">
    <property type="nucleotide sequence ID" value="XM_024651888.1"/>
</dbReference>
<keyword evidence="3 10" id="KW-0328">Glycosyltransferase</keyword>
<dbReference type="GeneID" id="36378684"/>
<organism evidence="10">
    <name type="scientific">Strongyloides ratti</name>
    <name type="common">Parasitic roundworm</name>
    <dbReference type="NCBI Taxonomy" id="34506"/>
    <lineage>
        <taxon>Eukaryota</taxon>
        <taxon>Metazoa</taxon>
        <taxon>Ecdysozoa</taxon>
        <taxon>Nematoda</taxon>
        <taxon>Chromadorea</taxon>
        <taxon>Rhabditida</taxon>
        <taxon>Tylenchina</taxon>
        <taxon>Panagrolaimomorpha</taxon>
        <taxon>Strongyloidoidea</taxon>
        <taxon>Strongyloididae</taxon>
        <taxon>Strongyloides</taxon>
    </lineage>
</organism>
<feature type="transmembrane region" description="Helical" evidence="8">
    <location>
        <begin position="9"/>
        <end position="27"/>
    </location>
</feature>
<dbReference type="FunFam" id="3.90.550.10:FF:000175">
    <property type="entry name" value="Beta-1,4-mannosyltransferase bre-3"/>
    <property type="match status" value="1"/>
</dbReference>
<dbReference type="Pfam" id="PF13632">
    <property type="entry name" value="Glyco_trans_2_3"/>
    <property type="match status" value="1"/>
</dbReference>
<evidence type="ECO:0000256" key="5">
    <source>
        <dbReference type="ARBA" id="ARBA00071758"/>
    </source>
</evidence>
<dbReference type="EMBL" id="LN609529">
    <property type="protein sequence ID" value="CEF66320.1"/>
    <property type="molecule type" value="Genomic_DNA"/>
</dbReference>
<keyword evidence="8" id="KW-0472">Membrane</keyword>
<dbReference type="WBParaSite" id="SRAE_2000099000.1">
    <property type="protein sequence ID" value="SRAE_2000099000.1"/>
    <property type="gene ID" value="WBGene00261190"/>
</dbReference>
<evidence type="ECO:0000313" key="12">
    <source>
        <dbReference type="WBParaSite" id="SRAE_2000099000.1"/>
    </source>
</evidence>
<evidence type="ECO:0000256" key="2">
    <source>
        <dbReference type="ARBA" id="ARBA00006739"/>
    </source>
</evidence>
<dbReference type="InterPro" id="IPR027389">
    <property type="entry name" value="B_mannosylTrfase_Bre-3/Egh"/>
</dbReference>
<dbReference type="InterPro" id="IPR029044">
    <property type="entry name" value="Nucleotide-diphossugar_trans"/>
</dbReference>
<feature type="transmembrane region" description="Helical" evidence="8">
    <location>
        <begin position="375"/>
        <end position="399"/>
    </location>
</feature>
<dbReference type="CTD" id="36378684"/>
<dbReference type="GO" id="GO:0005737">
    <property type="term" value="C:cytoplasm"/>
    <property type="evidence" value="ECO:0007669"/>
    <property type="project" value="EnsemblMetazoa"/>
</dbReference>
<proteinExistence type="inferred from homology"/>
<evidence type="ECO:0000256" key="4">
    <source>
        <dbReference type="ARBA" id="ARBA00022679"/>
    </source>
</evidence>
<dbReference type="GO" id="GO:0009636">
    <property type="term" value="P:response to toxic substance"/>
    <property type="evidence" value="ECO:0007669"/>
    <property type="project" value="EnsemblMetazoa"/>
</dbReference>
<dbReference type="GO" id="GO:0019187">
    <property type="term" value="F:beta-1,4-mannosyltransferase activity"/>
    <property type="evidence" value="ECO:0007669"/>
    <property type="project" value="InterPro"/>
</dbReference>
<evidence type="ECO:0000256" key="6">
    <source>
        <dbReference type="ARBA" id="ARBA00077352"/>
    </source>
</evidence>
<accession>A0A090LFQ6</accession>
<evidence type="ECO:0000259" key="9">
    <source>
        <dbReference type="Pfam" id="PF13632"/>
    </source>
</evidence>
<dbReference type="SUPFAM" id="SSF53448">
    <property type="entry name" value="Nucleotide-diphospho-sugar transferases"/>
    <property type="match status" value="1"/>
</dbReference>
<dbReference type="STRING" id="34506.A0A090LFQ6"/>
<evidence type="ECO:0000256" key="8">
    <source>
        <dbReference type="SAM" id="Phobius"/>
    </source>
</evidence>
<keyword evidence="11" id="KW-1185">Reference proteome</keyword>
<dbReference type="OMA" id="CIENIAV"/>
<evidence type="ECO:0000313" key="10">
    <source>
        <dbReference type="EMBL" id="CEF66320.1"/>
    </source>
</evidence>
<protein>
    <recommendedName>
        <fullName evidence="5">Beta-1,4-mannosyltransferase bre-3</fullName>
    </recommendedName>
    <alternativeName>
        <fullName evidence="6">Bacillus thuringiensis toxin-resistant protein 3</fullName>
    </alternativeName>
</protein>
<name>A0A090LFQ6_STRRB</name>
<dbReference type="GO" id="GO:0016051">
    <property type="term" value="P:carbohydrate biosynthetic process"/>
    <property type="evidence" value="ECO:0007669"/>
    <property type="project" value="EnsemblMetazoa"/>
</dbReference>
<keyword evidence="8" id="KW-0812">Transmembrane</keyword>
<dbReference type="Proteomes" id="UP000035682">
    <property type="component" value="Unplaced"/>
</dbReference>
<dbReference type="OrthoDB" id="3971593at2759"/>
<feature type="transmembrane region" description="Helical" evidence="8">
    <location>
        <begin position="47"/>
        <end position="71"/>
    </location>
</feature>
<evidence type="ECO:0000313" key="11">
    <source>
        <dbReference type="Proteomes" id="UP000035682"/>
    </source>
</evidence>
<gene>
    <name evidence="10 12 13" type="ORF">SRAE_2000099000</name>
</gene>
<keyword evidence="4 10" id="KW-0808">Transferase</keyword>
<evidence type="ECO:0000313" key="13">
    <source>
        <dbReference type="WormBase" id="SRAE_2000099000"/>
    </source>
</evidence>
<dbReference type="eggNOG" id="ENOG502QTGI">
    <property type="taxonomic scope" value="Eukaryota"/>
</dbReference>
<dbReference type="InterPro" id="IPR001173">
    <property type="entry name" value="Glyco_trans_2-like"/>
</dbReference>
<evidence type="ECO:0000256" key="1">
    <source>
        <dbReference type="ARBA" id="ARBA00004922"/>
    </source>
</evidence>
<comment type="similarity">
    <text evidence="2">Belongs to the glycosyltransferase 2 family.</text>
</comment>
<keyword evidence="8" id="KW-1133">Transmembrane helix</keyword>
<dbReference type="AlphaFoldDB" id="A0A090LFQ6"/>
<dbReference type="PANTHER" id="PTHR16779">
    <property type="entry name" value="BETA-1,4-MANNOSYLTRANSFERASE EGH"/>
    <property type="match status" value="1"/>
</dbReference>
<dbReference type="PANTHER" id="PTHR16779:SF1">
    <property type="entry name" value="BETA-1,4-MANNOSYLTRANSFERASE EGH"/>
    <property type="match status" value="1"/>
</dbReference>
<evidence type="ECO:0000256" key="3">
    <source>
        <dbReference type="ARBA" id="ARBA00022676"/>
    </source>
</evidence>
<feature type="transmembrane region" description="Helical" evidence="8">
    <location>
        <begin position="348"/>
        <end position="369"/>
    </location>
</feature>
<evidence type="ECO:0000256" key="7">
    <source>
        <dbReference type="ARBA" id="ARBA00084120"/>
    </source>
</evidence>